<evidence type="ECO:0000259" key="4">
    <source>
        <dbReference type="Pfam" id="PF07731"/>
    </source>
</evidence>
<dbReference type="InterPro" id="IPR011707">
    <property type="entry name" value="Cu-oxidase-like_N"/>
</dbReference>
<dbReference type="AlphaFoldDB" id="A0A928VKX6"/>
<dbReference type="CDD" id="cd13853">
    <property type="entry name" value="CuRO_1_Tth-MCO_like"/>
    <property type="match status" value="1"/>
</dbReference>
<dbReference type="InterPro" id="IPR011706">
    <property type="entry name" value="Cu-oxidase_C"/>
</dbReference>
<evidence type="ECO:0000256" key="1">
    <source>
        <dbReference type="ARBA" id="ARBA00022723"/>
    </source>
</evidence>
<reference evidence="6" key="1">
    <citation type="submission" date="2020-10" db="EMBL/GenBank/DDBJ databases">
        <authorList>
            <person name="Castelo-Branco R."/>
            <person name="Eusebio N."/>
            <person name="Adriana R."/>
            <person name="Vieira A."/>
            <person name="Brugerolle De Fraissinette N."/>
            <person name="Rezende De Castro R."/>
            <person name="Schneider M.P."/>
            <person name="Vasconcelos V."/>
            <person name="Leao P.N."/>
        </authorList>
    </citation>
    <scope>NUCLEOTIDE SEQUENCE</scope>
    <source>
        <strain evidence="6">LEGE 11480</strain>
    </source>
</reference>
<dbReference type="InterPro" id="IPR045087">
    <property type="entry name" value="Cu-oxidase_fam"/>
</dbReference>
<dbReference type="Gene3D" id="2.60.40.420">
    <property type="entry name" value="Cupredoxins - blue copper proteins"/>
    <property type="match status" value="3"/>
</dbReference>
<comment type="caution">
    <text evidence="6">The sequence shown here is derived from an EMBL/GenBank/DDBJ whole genome shotgun (WGS) entry which is preliminary data.</text>
</comment>
<name>A0A928VKX6_9CYAN</name>
<dbReference type="SUPFAM" id="SSF49503">
    <property type="entry name" value="Cupredoxins"/>
    <property type="match status" value="3"/>
</dbReference>
<keyword evidence="1" id="KW-0479">Metal-binding</keyword>
<keyword evidence="2" id="KW-0560">Oxidoreductase</keyword>
<evidence type="ECO:0000259" key="5">
    <source>
        <dbReference type="Pfam" id="PF07732"/>
    </source>
</evidence>
<evidence type="ECO:0000256" key="2">
    <source>
        <dbReference type="ARBA" id="ARBA00023002"/>
    </source>
</evidence>
<sequence>MHRRDFLTLSTTSLGATLLTQCSSSRSNPITQNASPIATTVAAELYQSQNGQLDLALEARPSVLKIGNQSSDLLSYSGRIPGPRIEAKPGDRVRLKFRNALASPTNLHFHGLHIPPTRPADNPFLRIAPGDQTTYEFTIPQDHPSVTAYYHPHLHGYVAQQIFGGLGGIFVVRGALDQIPEVQAAQEEFLFLKDFDLSQNFNSRSGHMGMQMIGREGNVLTINGQIAPRIKLTKGLLRLRIVNASTSRFYRLALEKHSLYLIATDAGAIEQPRELSELLLSPGERAEVLIKADQGAGQYRLLNLPYERAAMGMGRGMMGRGMMGEPDNRSTTNVLATLSYEEDVQPQALPDKLIPVSRLAKPSTQRQFTMNHGMAPGQGMVFLINGRPFAPDRVDTQVKLGSVEDWEIINTGVMDHPFHLHTNRFQIIEQNGQPVATPMWKDTVLVKTGESVKIRVAFQDYPGKTVYHCHILDHEDLGMMGIIEMMA</sequence>
<evidence type="ECO:0000313" key="7">
    <source>
        <dbReference type="Proteomes" id="UP000625316"/>
    </source>
</evidence>
<organism evidence="6 7">
    <name type="scientific">Romeriopsis navalis LEGE 11480</name>
    <dbReference type="NCBI Taxonomy" id="2777977"/>
    <lineage>
        <taxon>Bacteria</taxon>
        <taxon>Bacillati</taxon>
        <taxon>Cyanobacteriota</taxon>
        <taxon>Cyanophyceae</taxon>
        <taxon>Leptolyngbyales</taxon>
        <taxon>Leptolyngbyaceae</taxon>
        <taxon>Romeriopsis</taxon>
        <taxon>Romeriopsis navalis</taxon>
    </lineage>
</organism>
<dbReference type="CDD" id="cd13900">
    <property type="entry name" value="CuRO_3_Tth-MCO_like"/>
    <property type="match status" value="1"/>
</dbReference>
<dbReference type="Pfam" id="PF07732">
    <property type="entry name" value="Cu-oxidase_3"/>
    <property type="match status" value="1"/>
</dbReference>
<evidence type="ECO:0000259" key="3">
    <source>
        <dbReference type="Pfam" id="PF00394"/>
    </source>
</evidence>
<gene>
    <name evidence="6" type="ORF">IQ266_12015</name>
</gene>
<dbReference type="Pfam" id="PF00394">
    <property type="entry name" value="Cu-oxidase"/>
    <property type="match status" value="1"/>
</dbReference>
<protein>
    <submittedName>
        <fullName evidence="6">Multicopper oxidase family protein</fullName>
    </submittedName>
</protein>
<feature type="domain" description="Plastocyanin-like" evidence="5">
    <location>
        <begin position="67"/>
        <end position="173"/>
    </location>
</feature>
<dbReference type="InterPro" id="IPR002355">
    <property type="entry name" value="Cu_oxidase_Cu_BS"/>
</dbReference>
<dbReference type="EMBL" id="JADEXQ010000036">
    <property type="protein sequence ID" value="MBE9030456.1"/>
    <property type="molecule type" value="Genomic_DNA"/>
</dbReference>
<dbReference type="Proteomes" id="UP000625316">
    <property type="component" value="Unassembled WGS sequence"/>
</dbReference>
<evidence type="ECO:0000313" key="6">
    <source>
        <dbReference type="EMBL" id="MBE9030456.1"/>
    </source>
</evidence>
<feature type="domain" description="Plastocyanin-like" evidence="3">
    <location>
        <begin position="214"/>
        <end position="303"/>
    </location>
</feature>
<accession>A0A928VKX6</accession>
<feature type="domain" description="Plastocyanin-like" evidence="4">
    <location>
        <begin position="362"/>
        <end position="481"/>
    </location>
</feature>
<dbReference type="PROSITE" id="PS00080">
    <property type="entry name" value="MULTICOPPER_OXIDASE2"/>
    <property type="match status" value="1"/>
</dbReference>
<dbReference type="PANTHER" id="PTHR11709">
    <property type="entry name" value="MULTI-COPPER OXIDASE"/>
    <property type="match status" value="1"/>
</dbReference>
<dbReference type="InterPro" id="IPR001117">
    <property type="entry name" value="Cu-oxidase_2nd"/>
</dbReference>
<dbReference type="GO" id="GO:0016491">
    <property type="term" value="F:oxidoreductase activity"/>
    <property type="evidence" value="ECO:0007669"/>
    <property type="project" value="UniProtKB-KW"/>
</dbReference>
<dbReference type="InterPro" id="IPR008972">
    <property type="entry name" value="Cupredoxin"/>
</dbReference>
<dbReference type="Pfam" id="PF07731">
    <property type="entry name" value="Cu-oxidase_2"/>
    <property type="match status" value="1"/>
</dbReference>
<dbReference type="GO" id="GO:0005507">
    <property type="term" value="F:copper ion binding"/>
    <property type="evidence" value="ECO:0007669"/>
    <property type="project" value="InterPro"/>
</dbReference>
<dbReference type="RefSeq" id="WP_264325283.1">
    <property type="nucleotide sequence ID" value="NZ_JADEXQ010000036.1"/>
</dbReference>
<proteinExistence type="predicted"/>
<dbReference type="PANTHER" id="PTHR11709:SF2">
    <property type="entry name" value="MULTICOPPER OXIDASE LPR1"/>
    <property type="match status" value="1"/>
</dbReference>
<keyword evidence="7" id="KW-1185">Reference proteome</keyword>